<dbReference type="Proteomes" id="UP001302745">
    <property type="component" value="Unassembled WGS sequence"/>
</dbReference>
<sequence>MCGQETPSTTPRVGARVDFFSPTGRGNLGNLLFLNPSSPSSRHATHVRFHQPPSSSSSQAPQALSDNDESILVSIHMTGDLTKPLCDSGLMQQFTLARSSSSSPGSATTTTKEEGVEMALGEALWLNVGHDGIIGRRVSMRKGEELLADGIVGFNSLPAVVGDGL</sequence>
<name>A0AAN6ZV31_9PEZI</name>
<feature type="compositionally biased region" description="Low complexity" evidence="1">
    <location>
        <begin position="51"/>
        <end position="63"/>
    </location>
</feature>
<evidence type="ECO:0000256" key="1">
    <source>
        <dbReference type="SAM" id="MobiDB-lite"/>
    </source>
</evidence>
<protein>
    <submittedName>
        <fullName evidence="2">Uncharacterized protein</fullName>
    </submittedName>
</protein>
<reference evidence="2" key="1">
    <citation type="journal article" date="2023" name="Mol. Phylogenet. Evol.">
        <title>Genome-scale phylogeny and comparative genomics of the fungal order Sordariales.</title>
        <authorList>
            <person name="Hensen N."/>
            <person name="Bonometti L."/>
            <person name="Westerberg I."/>
            <person name="Brannstrom I.O."/>
            <person name="Guillou S."/>
            <person name="Cros-Aarteil S."/>
            <person name="Calhoun S."/>
            <person name="Haridas S."/>
            <person name="Kuo A."/>
            <person name="Mondo S."/>
            <person name="Pangilinan J."/>
            <person name="Riley R."/>
            <person name="LaButti K."/>
            <person name="Andreopoulos B."/>
            <person name="Lipzen A."/>
            <person name="Chen C."/>
            <person name="Yan M."/>
            <person name="Daum C."/>
            <person name="Ng V."/>
            <person name="Clum A."/>
            <person name="Steindorff A."/>
            <person name="Ohm R.A."/>
            <person name="Martin F."/>
            <person name="Silar P."/>
            <person name="Natvig D.O."/>
            <person name="Lalanne C."/>
            <person name="Gautier V."/>
            <person name="Ament-Velasquez S.L."/>
            <person name="Kruys A."/>
            <person name="Hutchinson M.I."/>
            <person name="Powell A.J."/>
            <person name="Barry K."/>
            <person name="Miller A.N."/>
            <person name="Grigoriev I.V."/>
            <person name="Debuchy R."/>
            <person name="Gladieux P."/>
            <person name="Hiltunen Thoren M."/>
            <person name="Johannesson H."/>
        </authorList>
    </citation>
    <scope>NUCLEOTIDE SEQUENCE</scope>
    <source>
        <strain evidence="2">CBS 538.74</strain>
    </source>
</reference>
<comment type="caution">
    <text evidence="2">The sequence shown here is derived from an EMBL/GenBank/DDBJ whole genome shotgun (WGS) entry which is preliminary data.</text>
</comment>
<evidence type="ECO:0000313" key="3">
    <source>
        <dbReference type="Proteomes" id="UP001302745"/>
    </source>
</evidence>
<evidence type="ECO:0000313" key="2">
    <source>
        <dbReference type="EMBL" id="KAK4153050.1"/>
    </source>
</evidence>
<gene>
    <name evidence="2" type="ORF">C8A00DRAFT_43987</name>
</gene>
<dbReference type="EMBL" id="MU856953">
    <property type="protein sequence ID" value="KAK4153050.1"/>
    <property type="molecule type" value="Genomic_DNA"/>
</dbReference>
<organism evidence="2 3">
    <name type="scientific">Chaetomidium leptoderma</name>
    <dbReference type="NCBI Taxonomy" id="669021"/>
    <lineage>
        <taxon>Eukaryota</taxon>
        <taxon>Fungi</taxon>
        <taxon>Dikarya</taxon>
        <taxon>Ascomycota</taxon>
        <taxon>Pezizomycotina</taxon>
        <taxon>Sordariomycetes</taxon>
        <taxon>Sordariomycetidae</taxon>
        <taxon>Sordariales</taxon>
        <taxon>Chaetomiaceae</taxon>
        <taxon>Chaetomidium</taxon>
    </lineage>
</organism>
<proteinExistence type="predicted"/>
<accession>A0AAN6ZV31</accession>
<feature type="region of interest" description="Disordered" evidence="1">
    <location>
        <begin position="35"/>
        <end position="68"/>
    </location>
</feature>
<reference evidence="2" key="2">
    <citation type="submission" date="2023-05" db="EMBL/GenBank/DDBJ databases">
        <authorList>
            <consortium name="Lawrence Berkeley National Laboratory"/>
            <person name="Steindorff A."/>
            <person name="Hensen N."/>
            <person name="Bonometti L."/>
            <person name="Westerberg I."/>
            <person name="Brannstrom I.O."/>
            <person name="Guillou S."/>
            <person name="Cros-Aarteil S."/>
            <person name="Calhoun S."/>
            <person name="Haridas S."/>
            <person name="Kuo A."/>
            <person name="Mondo S."/>
            <person name="Pangilinan J."/>
            <person name="Riley R."/>
            <person name="Labutti K."/>
            <person name="Andreopoulos B."/>
            <person name="Lipzen A."/>
            <person name="Chen C."/>
            <person name="Yanf M."/>
            <person name="Daum C."/>
            <person name="Ng V."/>
            <person name="Clum A."/>
            <person name="Ohm R."/>
            <person name="Martin F."/>
            <person name="Silar P."/>
            <person name="Natvig D."/>
            <person name="Lalanne C."/>
            <person name="Gautier V."/>
            <person name="Ament-Velasquez S.L."/>
            <person name="Kruys A."/>
            <person name="Hutchinson M.I."/>
            <person name="Powell A.J."/>
            <person name="Barry K."/>
            <person name="Miller A.N."/>
            <person name="Grigoriev I.V."/>
            <person name="Debuchy R."/>
            <person name="Gladieux P."/>
            <person name="Thoren M.H."/>
            <person name="Johannesson H."/>
        </authorList>
    </citation>
    <scope>NUCLEOTIDE SEQUENCE</scope>
    <source>
        <strain evidence="2">CBS 538.74</strain>
    </source>
</reference>
<keyword evidence="3" id="KW-1185">Reference proteome</keyword>
<dbReference type="AlphaFoldDB" id="A0AAN6ZV31"/>